<reference evidence="3 4" key="1">
    <citation type="journal article" date="2015" name="Nature">
        <title>rRNA introns, odd ribosomes, and small enigmatic genomes across a large radiation of phyla.</title>
        <authorList>
            <person name="Brown C.T."/>
            <person name="Hug L.A."/>
            <person name="Thomas B.C."/>
            <person name="Sharon I."/>
            <person name="Castelle C.J."/>
            <person name="Singh A."/>
            <person name="Wilkins M.J."/>
            <person name="Williams K.H."/>
            <person name="Banfield J.F."/>
        </authorList>
    </citation>
    <scope>NUCLEOTIDE SEQUENCE [LARGE SCALE GENOMIC DNA]</scope>
</reference>
<sequence>MSPYLCQQKTLRDHKLQNKSWLINTGCRGFLFCLIVVLGMLFIWQTSSASTKGFAINDLQKKISDLEKESQKLDLEIAEQRSLKNIENRVSELGLVAADNVKYVTILGTAVARR</sequence>
<evidence type="ECO:0000256" key="2">
    <source>
        <dbReference type="SAM" id="Phobius"/>
    </source>
</evidence>
<evidence type="ECO:0000313" key="3">
    <source>
        <dbReference type="EMBL" id="KKQ27309.1"/>
    </source>
</evidence>
<comment type="caution">
    <text evidence="3">The sequence shown here is derived from an EMBL/GenBank/DDBJ whole genome shotgun (WGS) entry which is preliminary data.</text>
</comment>
<name>A0A0G0IT27_9BACT</name>
<evidence type="ECO:0000256" key="1">
    <source>
        <dbReference type="SAM" id="Coils"/>
    </source>
</evidence>
<organism evidence="3 4">
    <name type="scientific">Candidatus Magasanikbacteria bacterium GW2011_GWC2_37_14</name>
    <dbReference type="NCBI Taxonomy" id="1619046"/>
    <lineage>
        <taxon>Bacteria</taxon>
        <taxon>Candidatus Magasanikiibacteriota</taxon>
    </lineage>
</organism>
<dbReference type="Proteomes" id="UP000034849">
    <property type="component" value="Unassembled WGS sequence"/>
</dbReference>
<dbReference type="STRING" id="1619046.US42_C0011G0047"/>
<feature type="coiled-coil region" evidence="1">
    <location>
        <begin position="56"/>
        <end position="83"/>
    </location>
</feature>
<dbReference type="EMBL" id="LBSX01000011">
    <property type="protein sequence ID" value="KKQ27309.1"/>
    <property type="molecule type" value="Genomic_DNA"/>
</dbReference>
<feature type="transmembrane region" description="Helical" evidence="2">
    <location>
        <begin position="21"/>
        <end position="44"/>
    </location>
</feature>
<protein>
    <submittedName>
        <fullName evidence="3">Membrane-fusion protein</fullName>
    </submittedName>
</protein>
<accession>A0A0G0IT27</accession>
<keyword evidence="2" id="KW-1133">Transmembrane helix</keyword>
<proteinExistence type="predicted"/>
<dbReference type="Pfam" id="PF19579">
    <property type="entry name" value="FtsL_2"/>
    <property type="match status" value="1"/>
</dbReference>
<dbReference type="AlphaFoldDB" id="A0A0G0IT27"/>
<gene>
    <name evidence="3" type="ORF">US42_C0011G0047</name>
</gene>
<keyword evidence="2" id="KW-0472">Membrane</keyword>
<dbReference type="InterPro" id="IPR045755">
    <property type="entry name" value="FtsL-like"/>
</dbReference>
<keyword evidence="1" id="KW-0175">Coiled coil</keyword>
<evidence type="ECO:0000313" key="4">
    <source>
        <dbReference type="Proteomes" id="UP000034849"/>
    </source>
</evidence>
<keyword evidence="2" id="KW-0812">Transmembrane</keyword>